<feature type="compositionally biased region" description="Low complexity" evidence="1">
    <location>
        <begin position="493"/>
        <end position="509"/>
    </location>
</feature>
<dbReference type="OrthoDB" id="5386574at2759"/>
<dbReference type="InterPro" id="IPR021582">
    <property type="entry name" value="Aim21"/>
</dbReference>
<feature type="compositionally biased region" description="Basic and acidic residues" evidence="1">
    <location>
        <begin position="866"/>
        <end position="877"/>
    </location>
</feature>
<evidence type="ECO:0000313" key="3">
    <source>
        <dbReference type="Proteomes" id="UP000256328"/>
    </source>
</evidence>
<feature type="region of interest" description="Disordered" evidence="1">
    <location>
        <begin position="707"/>
        <end position="902"/>
    </location>
</feature>
<comment type="caution">
    <text evidence="2">The sequence shown here is derived from an EMBL/GenBank/DDBJ whole genome shotgun (WGS) entry which is preliminary data.</text>
</comment>
<gene>
    <name evidence="2" type="ORF">BP5796_00281</name>
</gene>
<feature type="compositionally biased region" description="Polar residues" evidence="1">
    <location>
        <begin position="574"/>
        <end position="584"/>
    </location>
</feature>
<feature type="region of interest" description="Disordered" evidence="1">
    <location>
        <begin position="338"/>
        <end position="424"/>
    </location>
</feature>
<feature type="compositionally biased region" description="Pro residues" evidence="1">
    <location>
        <begin position="1"/>
        <end position="12"/>
    </location>
</feature>
<keyword evidence="3" id="KW-1185">Reference proteome</keyword>
<feature type="compositionally biased region" description="Polar residues" evidence="1">
    <location>
        <begin position="1018"/>
        <end position="1029"/>
    </location>
</feature>
<name>A0A3D8T933_9HELO</name>
<feature type="region of interest" description="Disordered" evidence="1">
    <location>
        <begin position="460"/>
        <end position="692"/>
    </location>
</feature>
<dbReference type="Proteomes" id="UP000256328">
    <property type="component" value="Unassembled WGS sequence"/>
</dbReference>
<feature type="compositionally biased region" description="Polar residues" evidence="1">
    <location>
        <begin position="107"/>
        <end position="118"/>
    </location>
</feature>
<evidence type="ECO:0000256" key="1">
    <source>
        <dbReference type="SAM" id="MobiDB-lite"/>
    </source>
</evidence>
<feature type="compositionally biased region" description="Basic residues" evidence="1">
    <location>
        <begin position="878"/>
        <end position="888"/>
    </location>
</feature>
<feature type="compositionally biased region" description="Basic and acidic residues" evidence="1">
    <location>
        <begin position="549"/>
        <end position="558"/>
    </location>
</feature>
<feature type="region of interest" description="Disordered" evidence="1">
    <location>
        <begin position="953"/>
        <end position="1036"/>
    </location>
</feature>
<evidence type="ECO:0000313" key="2">
    <source>
        <dbReference type="EMBL" id="RDW94518.1"/>
    </source>
</evidence>
<evidence type="ECO:0008006" key="4">
    <source>
        <dbReference type="Google" id="ProtNLM"/>
    </source>
</evidence>
<feature type="compositionally biased region" description="Basic and acidic residues" evidence="1">
    <location>
        <begin position="475"/>
        <end position="488"/>
    </location>
</feature>
<organism evidence="2 3">
    <name type="scientific">Coleophoma crateriformis</name>
    <dbReference type="NCBI Taxonomy" id="565419"/>
    <lineage>
        <taxon>Eukaryota</taxon>
        <taxon>Fungi</taxon>
        <taxon>Dikarya</taxon>
        <taxon>Ascomycota</taxon>
        <taxon>Pezizomycotina</taxon>
        <taxon>Leotiomycetes</taxon>
        <taxon>Helotiales</taxon>
        <taxon>Dermateaceae</taxon>
        <taxon>Coleophoma</taxon>
    </lineage>
</organism>
<feature type="compositionally biased region" description="Polar residues" evidence="1">
    <location>
        <begin position="346"/>
        <end position="366"/>
    </location>
</feature>
<feature type="compositionally biased region" description="Basic and acidic residues" evidence="1">
    <location>
        <begin position="678"/>
        <end position="691"/>
    </location>
</feature>
<feature type="compositionally biased region" description="Basic and acidic residues" evidence="1">
    <location>
        <begin position="599"/>
        <end position="616"/>
    </location>
</feature>
<dbReference type="EMBL" id="PDLN01000001">
    <property type="protein sequence ID" value="RDW94518.1"/>
    <property type="molecule type" value="Genomic_DNA"/>
</dbReference>
<feature type="compositionally biased region" description="Basic and acidic residues" evidence="1">
    <location>
        <begin position="981"/>
        <end position="1011"/>
    </location>
</feature>
<proteinExistence type="predicted"/>
<dbReference type="Pfam" id="PF11489">
    <property type="entry name" value="Aim21"/>
    <property type="match status" value="1"/>
</dbReference>
<feature type="region of interest" description="Disordered" evidence="1">
    <location>
        <begin position="1"/>
        <end position="266"/>
    </location>
</feature>
<sequence length="1036" mass="110722">MSTAMPPVPPRPSRSQAQDQATLGSDIPKIPPRPTRRLDRSQSPNRESFARSPLNELPSFMSHKIQGSNLSTSSIPGPEPPARPPSVSLPSIGQEGSEYGEVFGTPEPSSSPTQTRSIANDLKLHAPKPSLPTLSAKQRVSAVTRTDSEQAASFGIGKAPADDKDPAGRPLRAKASFASQTSNGTERPGSSHGVEEQGIPEIGQRVPMYPNAGDVQAPSPAAFATPYTPGIGFHNDGSKPRHHGRKSSGRGFEGPPGSYGLHGHGVVPNDRFEKAYYEKHPELFKKETGGYHGDGSRAEWAMSSDDLNKIVRDTASRGAGLGTSPALVGTPSEEIGFQATEEYASRMSSPKPQYQGHHSNPSQTHLDSPLRKASFPADAMGKAEFEGTLSRGLQAPSDHAFESEVEDEDTIHVDEPGRRSSKIYGSRFESVESLGVAGEDEAEHDDRGYSAPILAEDEVAKEPFGYELQPAVSPYHERRSGSHDDANFHHRSGSASSLAGSRPSSRPSSIHGGVFHDKDAHSTPLENLEEYEPLFPEDEKPQKPVTAADRLKRPELKNRKFPSQDVWEDAPNSLHYTATVSTPQLPEDKEDAPGAQSLHMREGETPEQAFARRQEQLAEEESANSQSFLQQEKKPWAHKSHLVAETRPGLKQRFPSRDIWEDTPDSLQLQTTVAGPQSDEKDILSPPDERPTTGAVVYHQEKAAAGIPLGGDEGRATTGIAATLKPEIPARPTKAKPTEAAAQPLIPNRPARKTALPQMEAPQPPLASKPKPAVPARPSKISRGDSAEGVPLAQVASNSSAKSLESDSGAAAAAAAKPKPPVPSRPMGSKIAALQGGFLSDLNKRLQLGPQAPKKEEIVPEQEEEVKEKAPLADARKGRARGPARRAPAKSPAPALAETEKPVSFGLSTPATIWHIHPDEGILAVPSQPADPSSVIQAEASAVPLVATNTAGESLGESLQDMAESSFTQEKSMPAPSEPETAVHSEIPDTPKDISTDAKQTGHEPAPHDDVKEDNEQDNMATSTATLKANSEEAVE</sequence>
<dbReference type="AlphaFoldDB" id="A0A3D8T933"/>
<feature type="compositionally biased region" description="Polar residues" evidence="1">
    <location>
        <begin position="13"/>
        <end position="23"/>
    </location>
</feature>
<feature type="compositionally biased region" description="Pro residues" evidence="1">
    <location>
        <begin position="762"/>
        <end position="775"/>
    </location>
</feature>
<accession>A0A3D8T933</accession>
<feature type="compositionally biased region" description="Polar residues" evidence="1">
    <location>
        <begin position="665"/>
        <end position="675"/>
    </location>
</feature>
<feature type="compositionally biased region" description="Acidic residues" evidence="1">
    <location>
        <begin position="527"/>
        <end position="536"/>
    </location>
</feature>
<protein>
    <recommendedName>
        <fullName evidence="4">Altered inheritance of mitochondria protein 21</fullName>
    </recommendedName>
</protein>
<feature type="compositionally biased region" description="Polar residues" evidence="1">
    <location>
        <begin position="132"/>
        <end position="151"/>
    </location>
</feature>
<feature type="compositionally biased region" description="Polar residues" evidence="1">
    <location>
        <begin position="65"/>
        <end position="75"/>
    </location>
</feature>
<reference evidence="2 3" key="1">
    <citation type="journal article" date="2018" name="IMA Fungus">
        <title>IMA Genome-F 9: Draft genome sequence of Annulohypoxylon stygium, Aspergillus mulundensis, Berkeleyomyces basicola (syn. Thielaviopsis basicola), Ceratocystis smalleyi, two Cercospora beticola strains, Coleophoma cylindrospora, Fusarium fracticaudum, Phialophora cf. hyalina, and Morchella septimelata.</title>
        <authorList>
            <person name="Wingfield B.D."/>
            <person name="Bills G.F."/>
            <person name="Dong Y."/>
            <person name="Huang W."/>
            <person name="Nel W.J."/>
            <person name="Swalarsk-Parry B.S."/>
            <person name="Vaghefi N."/>
            <person name="Wilken P.M."/>
            <person name="An Z."/>
            <person name="de Beer Z.W."/>
            <person name="De Vos L."/>
            <person name="Chen L."/>
            <person name="Duong T.A."/>
            <person name="Gao Y."/>
            <person name="Hammerbacher A."/>
            <person name="Kikkert J.R."/>
            <person name="Li Y."/>
            <person name="Li H."/>
            <person name="Li K."/>
            <person name="Li Q."/>
            <person name="Liu X."/>
            <person name="Ma X."/>
            <person name="Naidoo K."/>
            <person name="Pethybridge S.J."/>
            <person name="Sun J."/>
            <person name="Steenkamp E.T."/>
            <person name="van der Nest M.A."/>
            <person name="van Wyk S."/>
            <person name="Wingfield M.J."/>
            <person name="Xiong C."/>
            <person name="Yue Q."/>
            <person name="Zhang X."/>
        </authorList>
    </citation>
    <scope>NUCLEOTIDE SEQUENCE [LARGE SCALE GENOMIC DNA]</scope>
    <source>
        <strain evidence="2 3">BP5796</strain>
    </source>
</reference>